<dbReference type="SUPFAM" id="SSF51905">
    <property type="entry name" value="FAD/NAD(P)-binding domain"/>
    <property type="match status" value="1"/>
</dbReference>
<sequence>MTVLIAGAGIAGLTLGLTLHQIGVPFRIHESVRALRPLGVGINLQPNAVRELLDLGLGEDLDRIGVRTRQYGFYSKTGRTIWEEPRGLAAGYRWPQYSIHRGRLQMLLAETLVQRAGPEVLLTGTRATGFRNMPQGAALLLDSAEVDGSLVIAADGIHSALRRQMYPEEGPPIWAGAVLWRGTTQAPPFHGGAAMALAGHDTQRIVAYPISEPDPASGLVTMNWIAELRLDPAQGWNKEDWNRKANLDDFAPAFAGWRFDWLDVPALIAGAAEVYEYPMVDRDPLPRWTDGRVTLMGDAAHRTYPVGSNGASQAIVDARVIGAAILAHGPTSQALEAYEAEVRPRTTAVGLANRGSGPDAVMQMVEDRCGGVFRHIDEVIPHAELAAHAEHYKRLAGFSVQTLNDRPPTIAMG</sequence>
<dbReference type="AlphaFoldDB" id="A0A1N7NBV9"/>
<dbReference type="NCBIfam" id="NF005720">
    <property type="entry name" value="PRK07538.1"/>
    <property type="match status" value="1"/>
</dbReference>
<evidence type="ECO:0000256" key="1">
    <source>
        <dbReference type="ARBA" id="ARBA00023002"/>
    </source>
</evidence>
<dbReference type="OrthoDB" id="4230779at2"/>
<dbReference type="Gene3D" id="3.30.9.30">
    <property type="match status" value="1"/>
</dbReference>
<keyword evidence="5" id="KW-1185">Reference proteome</keyword>
<dbReference type="InterPro" id="IPR002938">
    <property type="entry name" value="FAD-bd"/>
</dbReference>
<evidence type="ECO:0000256" key="2">
    <source>
        <dbReference type="ARBA" id="ARBA00023033"/>
    </source>
</evidence>
<reference evidence="4 5" key="1">
    <citation type="submission" date="2017-01" db="EMBL/GenBank/DDBJ databases">
        <authorList>
            <person name="Mah S.A."/>
            <person name="Swanson W.J."/>
            <person name="Moy G.W."/>
            <person name="Vacquier V.D."/>
        </authorList>
    </citation>
    <scope>NUCLEOTIDE SEQUENCE [LARGE SCALE GENOMIC DNA]</scope>
    <source>
        <strain evidence="4 5">DSM 26375</strain>
    </source>
</reference>
<dbReference type="InterPro" id="IPR050493">
    <property type="entry name" value="FAD-dep_Monooxygenase_BioMet"/>
</dbReference>
<keyword evidence="1" id="KW-0560">Oxidoreductase</keyword>
<gene>
    <name evidence="4" type="ORF">SAMN05421774_103282</name>
</gene>
<keyword evidence="2" id="KW-0503">Monooxygenase</keyword>
<proteinExistence type="predicted"/>
<protein>
    <submittedName>
        <fullName evidence="4">2-polyprenyl-6-methoxyphenol hydroxylase</fullName>
    </submittedName>
</protein>
<dbReference type="Gene3D" id="3.50.50.60">
    <property type="entry name" value="FAD/NAD(P)-binding domain"/>
    <property type="match status" value="1"/>
</dbReference>
<dbReference type="InterPro" id="IPR036188">
    <property type="entry name" value="FAD/NAD-bd_sf"/>
</dbReference>
<accession>A0A1N7NBV9</accession>
<organism evidence="4 5">
    <name type="scientific">Gemmobacter megaterium</name>
    <dbReference type="NCBI Taxonomy" id="1086013"/>
    <lineage>
        <taxon>Bacteria</taxon>
        <taxon>Pseudomonadati</taxon>
        <taxon>Pseudomonadota</taxon>
        <taxon>Alphaproteobacteria</taxon>
        <taxon>Rhodobacterales</taxon>
        <taxon>Paracoccaceae</taxon>
        <taxon>Gemmobacter</taxon>
    </lineage>
</organism>
<evidence type="ECO:0000313" key="4">
    <source>
        <dbReference type="EMBL" id="SIS95873.1"/>
    </source>
</evidence>
<evidence type="ECO:0000313" key="5">
    <source>
        <dbReference type="Proteomes" id="UP000186141"/>
    </source>
</evidence>
<dbReference type="SUPFAM" id="SSF54373">
    <property type="entry name" value="FAD-linked reductases, C-terminal domain"/>
    <property type="match status" value="1"/>
</dbReference>
<dbReference type="GO" id="GO:0004497">
    <property type="term" value="F:monooxygenase activity"/>
    <property type="evidence" value="ECO:0007669"/>
    <property type="project" value="UniProtKB-KW"/>
</dbReference>
<evidence type="ECO:0000259" key="3">
    <source>
        <dbReference type="Pfam" id="PF01494"/>
    </source>
</evidence>
<dbReference type="PRINTS" id="PR00420">
    <property type="entry name" value="RNGMNOXGNASE"/>
</dbReference>
<name>A0A1N7NBV9_9RHOB</name>
<dbReference type="Proteomes" id="UP000186141">
    <property type="component" value="Unassembled WGS sequence"/>
</dbReference>
<feature type="domain" description="FAD-binding" evidence="3">
    <location>
        <begin position="287"/>
        <end position="349"/>
    </location>
</feature>
<dbReference type="GO" id="GO:0071949">
    <property type="term" value="F:FAD binding"/>
    <property type="evidence" value="ECO:0007669"/>
    <property type="project" value="InterPro"/>
</dbReference>
<dbReference type="STRING" id="1086013.SAMN05421774_103282"/>
<dbReference type="EMBL" id="FTOT01000003">
    <property type="protein sequence ID" value="SIS95873.1"/>
    <property type="molecule type" value="Genomic_DNA"/>
</dbReference>
<feature type="domain" description="FAD-binding" evidence="3">
    <location>
        <begin position="2"/>
        <end position="165"/>
    </location>
</feature>
<dbReference type="PANTHER" id="PTHR13789">
    <property type="entry name" value="MONOOXYGENASE"/>
    <property type="match status" value="1"/>
</dbReference>
<dbReference type="Pfam" id="PF01494">
    <property type="entry name" value="FAD_binding_3"/>
    <property type="match status" value="2"/>
</dbReference>
<dbReference type="RefSeq" id="WP_076530777.1">
    <property type="nucleotide sequence ID" value="NZ_BMEH01000003.1"/>
</dbReference>
<dbReference type="PANTHER" id="PTHR13789:SF268">
    <property type="entry name" value="5-METHYLPHENAZINE-1-CARBOXYLATE 1-MONOOXYGENASE"/>
    <property type="match status" value="1"/>
</dbReference>